<evidence type="ECO:0000259" key="3">
    <source>
        <dbReference type="PROSITE" id="PS50977"/>
    </source>
</evidence>
<evidence type="ECO:0000313" key="4">
    <source>
        <dbReference type="EMBL" id="HIR66253.1"/>
    </source>
</evidence>
<dbReference type="InterPro" id="IPR001647">
    <property type="entry name" value="HTH_TetR"/>
</dbReference>
<dbReference type="SUPFAM" id="SSF46689">
    <property type="entry name" value="Homeodomain-like"/>
    <property type="match status" value="1"/>
</dbReference>
<dbReference type="Gene3D" id="1.10.357.10">
    <property type="entry name" value="Tetracycline Repressor, domain 2"/>
    <property type="match status" value="1"/>
</dbReference>
<dbReference type="Pfam" id="PF00440">
    <property type="entry name" value="TetR_N"/>
    <property type="match status" value="1"/>
</dbReference>
<dbReference type="EMBL" id="DVHL01000043">
    <property type="protein sequence ID" value="HIR66253.1"/>
    <property type="molecule type" value="Genomic_DNA"/>
</dbReference>
<reference evidence="4" key="2">
    <citation type="journal article" date="2021" name="PeerJ">
        <title>Extensive microbial diversity within the chicken gut microbiome revealed by metagenomics and culture.</title>
        <authorList>
            <person name="Gilroy R."/>
            <person name="Ravi A."/>
            <person name="Getino M."/>
            <person name="Pursley I."/>
            <person name="Horton D.L."/>
            <person name="Alikhan N.F."/>
            <person name="Baker D."/>
            <person name="Gharbi K."/>
            <person name="Hall N."/>
            <person name="Watson M."/>
            <person name="Adriaenssens E.M."/>
            <person name="Foster-Nyarko E."/>
            <person name="Jarju S."/>
            <person name="Secka A."/>
            <person name="Antonio M."/>
            <person name="Oren A."/>
            <person name="Chaudhuri R.R."/>
            <person name="La Ragione R."/>
            <person name="Hildebrand F."/>
            <person name="Pallen M.J."/>
        </authorList>
    </citation>
    <scope>NUCLEOTIDE SEQUENCE</scope>
    <source>
        <strain evidence="4">CHK121-14286</strain>
    </source>
</reference>
<dbReference type="PANTHER" id="PTHR43479">
    <property type="entry name" value="ACREF/ENVCD OPERON REPRESSOR-RELATED"/>
    <property type="match status" value="1"/>
</dbReference>
<reference evidence="4" key="1">
    <citation type="submission" date="2020-10" db="EMBL/GenBank/DDBJ databases">
        <authorList>
            <person name="Gilroy R."/>
        </authorList>
    </citation>
    <scope>NUCLEOTIDE SEQUENCE</scope>
    <source>
        <strain evidence="4">CHK121-14286</strain>
    </source>
</reference>
<dbReference type="PRINTS" id="PR00455">
    <property type="entry name" value="HTHTETR"/>
</dbReference>
<dbReference type="PANTHER" id="PTHR43479:SF11">
    <property type="entry name" value="ACREF_ENVCD OPERON REPRESSOR-RELATED"/>
    <property type="match status" value="1"/>
</dbReference>
<dbReference type="AlphaFoldDB" id="A0A9D1E4A3"/>
<feature type="DNA-binding region" description="H-T-H motif" evidence="2">
    <location>
        <begin position="37"/>
        <end position="56"/>
    </location>
</feature>
<proteinExistence type="predicted"/>
<dbReference type="InterPro" id="IPR050624">
    <property type="entry name" value="HTH-type_Tx_Regulator"/>
</dbReference>
<dbReference type="GO" id="GO:0003677">
    <property type="term" value="F:DNA binding"/>
    <property type="evidence" value="ECO:0007669"/>
    <property type="project" value="UniProtKB-UniRule"/>
</dbReference>
<evidence type="ECO:0000256" key="2">
    <source>
        <dbReference type="PROSITE-ProRule" id="PRU00335"/>
    </source>
</evidence>
<evidence type="ECO:0000256" key="1">
    <source>
        <dbReference type="ARBA" id="ARBA00023125"/>
    </source>
</evidence>
<organism evidence="4 5">
    <name type="scientific">Candidatus Fimimonas gallinarum</name>
    <dbReference type="NCBI Taxonomy" id="2840821"/>
    <lineage>
        <taxon>Bacteria</taxon>
        <taxon>Pseudomonadati</taxon>
        <taxon>Myxococcota</taxon>
        <taxon>Myxococcia</taxon>
        <taxon>Myxococcales</taxon>
        <taxon>Cystobacterineae</taxon>
        <taxon>Myxococcaceae</taxon>
        <taxon>Myxococcaceae incertae sedis</taxon>
        <taxon>Candidatus Fimimonas</taxon>
    </lineage>
</organism>
<dbReference type="PROSITE" id="PS50977">
    <property type="entry name" value="HTH_TETR_2"/>
    <property type="match status" value="1"/>
</dbReference>
<feature type="domain" description="HTH tetR-type" evidence="3">
    <location>
        <begin position="14"/>
        <end position="74"/>
    </location>
</feature>
<comment type="caution">
    <text evidence="4">The sequence shown here is derived from an EMBL/GenBank/DDBJ whole genome shotgun (WGS) entry which is preliminary data.</text>
</comment>
<dbReference type="Proteomes" id="UP000824200">
    <property type="component" value="Unassembled WGS sequence"/>
</dbReference>
<evidence type="ECO:0000313" key="5">
    <source>
        <dbReference type="Proteomes" id="UP000824200"/>
    </source>
</evidence>
<dbReference type="InterPro" id="IPR009057">
    <property type="entry name" value="Homeodomain-like_sf"/>
</dbReference>
<protein>
    <submittedName>
        <fullName evidence="4">TetR/AcrR family transcriptional regulator</fullName>
    </submittedName>
</protein>
<name>A0A9D1E4A3_9BACT</name>
<accession>A0A9D1E4A3</accession>
<keyword evidence="1 2" id="KW-0238">DNA-binding</keyword>
<gene>
    <name evidence="4" type="ORF">IAC95_05190</name>
</gene>
<sequence>MKNNVRQPKQERSIEKKNKIIQAGWQLFSEVGYHNTNTAEIAKRAGVSTGIVYGYFKDKRDIMISVLHRYIEETSRPIMDIVTEITPPFNFEQTVCKIVDKTIEMHQQNAHLHNALHALTATDTAVNGAFLQLEDNLTENLSQLLTECGVTTLYIKEKVHLAMNIVQSFAHEYVFDKHAYIDYQNMRTVVCDTITHLFDR</sequence>